<comment type="caution">
    <text evidence="4">The sequence shown here is derived from an EMBL/GenBank/DDBJ whole genome shotgun (WGS) entry which is preliminary data.</text>
</comment>
<name>A0A6A9QL69_SULME</name>
<accession>A0A6A9QL69</accession>
<evidence type="ECO:0000256" key="2">
    <source>
        <dbReference type="ARBA" id="ARBA00022803"/>
    </source>
</evidence>
<feature type="repeat" description="TPR" evidence="3">
    <location>
        <begin position="121"/>
        <end position="154"/>
    </location>
</feature>
<dbReference type="Pfam" id="PF14559">
    <property type="entry name" value="TPR_19"/>
    <property type="match status" value="1"/>
</dbReference>
<gene>
    <name evidence="4" type="ORF">GC250_05470</name>
</gene>
<dbReference type="InterPro" id="IPR011990">
    <property type="entry name" value="TPR-like_helical_dom_sf"/>
</dbReference>
<dbReference type="InterPro" id="IPR019734">
    <property type="entry name" value="TPR_rpt"/>
</dbReference>
<reference evidence="4 5" key="1">
    <citation type="submission" date="2019-10" db="EMBL/GenBank/DDBJ databases">
        <title>Sequencing and Assembly of Multiple Reported Metal-Biooxidizing Members of the Extremely Thermoacidophilic Archaeal Family Sulfolobaceae.</title>
        <authorList>
            <person name="Counts J.A."/>
            <person name="Kelly R.M."/>
        </authorList>
    </citation>
    <scope>NUCLEOTIDE SEQUENCE [LARGE SCALE GENOMIC DNA]</scope>
    <source>
        <strain evidence="4 5">DSM 6482</strain>
    </source>
</reference>
<dbReference type="EMBL" id="WGGD01000005">
    <property type="protein sequence ID" value="MUN28899.1"/>
    <property type="molecule type" value="Genomic_DNA"/>
</dbReference>
<dbReference type="RefSeq" id="WP_156016494.1">
    <property type="nucleotide sequence ID" value="NZ_WGGD01000005.1"/>
</dbReference>
<dbReference type="PANTHER" id="PTHR44858">
    <property type="entry name" value="TETRATRICOPEPTIDE REPEAT PROTEIN 6"/>
    <property type="match status" value="1"/>
</dbReference>
<dbReference type="InterPro" id="IPR050498">
    <property type="entry name" value="Ycf3"/>
</dbReference>
<keyword evidence="2 3" id="KW-0802">TPR repeat</keyword>
<dbReference type="Gene3D" id="1.25.40.10">
    <property type="entry name" value="Tetratricopeptide repeat domain"/>
    <property type="match status" value="1"/>
</dbReference>
<dbReference type="PROSITE" id="PS50005">
    <property type="entry name" value="TPR"/>
    <property type="match status" value="1"/>
</dbReference>
<evidence type="ECO:0000256" key="1">
    <source>
        <dbReference type="ARBA" id="ARBA00022737"/>
    </source>
</evidence>
<dbReference type="SMART" id="SM00028">
    <property type="entry name" value="TPR"/>
    <property type="match status" value="3"/>
</dbReference>
<evidence type="ECO:0000256" key="3">
    <source>
        <dbReference type="PROSITE-ProRule" id="PRU00339"/>
    </source>
</evidence>
<keyword evidence="5" id="KW-1185">Reference proteome</keyword>
<dbReference type="SUPFAM" id="SSF48452">
    <property type="entry name" value="TPR-like"/>
    <property type="match status" value="1"/>
</dbReference>
<evidence type="ECO:0000313" key="5">
    <source>
        <dbReference type="Proteomes" id="UP000470772"/>
    </source>
</evidence>
<sequence>MEKKLYNHTELKIQGALDLIHSGKIKEGIDMLIEVYKETNREDVLSFIMQYAPERLHEATGEEYAITSAMYFADNKRYNLCMKILEDLQDDLATEARINCFLKANEINLAWAEAQKLNDPSTRKVGEGIIYSWLGKKDEAEKLFREAMELNPKNQEALINLAVMEIERGNYKESLNLLNDVEVIPDEIALELCDKLNDGISLQKIGEKWKKIEPERVEASLCLSKAYDLQEDYGKALDLLKGIEDWRTYLFSGVIKEKKGDLEGAFQDLSKSEMLCRHSQSEVTFEIALVLQKMKKDKDALDKAREAMIKAKNSKNGLIQALSCALIYKITGKMECGKGIICSNFNLIKEKIGELNNLKC</sequence>
<keyword evidence="1" id="KW-0677">Repeat</keyword>
<proteinExistence type="predicted"/>
<organism evidence="4 5">
    <name type="scientific">Sulfuracidifex metallicus DSM 6482 = JCM 9184</name>
    <dbReference type="NCBI Taxonomy" id="523847"/>
    <lineage>
        <taxon>Archaea</taxon>
        <taxon>Thermoproteota</taxon>
        <taxon>Thermoprotei</taxon>
        <taxon>Sulfolobales</taxon>
        <taxon>Sulfolobaceae</taxon>
        <taxon>Sulfuracidifex</taxon>
    </lineage>
</organism>
<evidence type="ECO:0000313" key="4">
    <source>
        <dbReference type="EMBL" id="MUN28899.1"/>
    </source>
</evidence>
<dbReference type="AlphaFoldDB" id="A0A6A9QL69"/>
<protein>
    <submittedName>
        <fullName evidence="4">Tetratricopeptide repeat protein</fullName>
    </submittedName>
</protein>
<dbReference type="PANTHER" id="PTHR44858:SF1">
    <property type="entry name" value="UDP-N-ACETYLGLUCOSAMINE--PEPTIDE N-ACETYLGLUCOSAMINYLTRANSFERASE SPINDLY-RELATED"/>
    <property type="match status" value="1"/>
</dbReference>
<dbReference type="Proteomes" id="UP000470772">
    <property type="component" value="Unassembled WGS sequence"/>
</dbReference>